<feature type="domain" description="HTH gntR-type" evidence="4">
    <location>
        <begin position="12"/>
        <end position="79"/>
    </location>
</feature>
<dbReference type="SUPFAM" id="SSF46785">
    <property type="entry name" value="Winged helix' DNA-binding domain"/>
    <property type="match status" value="1"/>
</dbReference>
<sequence length="211" mass="24709">MKNFTFTQQSNLSLREKVVVEIRNAILRGNLSAGERIKENDIAIQMGVSRGPVREAIQQLELEGFVVSYPYRETVVAEINVSEIKDYLTPIRYHLESTVIQKNLDAINDVFLGQLQEIIDVMDSHLADTDVHFWVEQDLLFHETIIRLAPERTVQLIWESVSNRIKLHFNQRTGSYDKQQFVHDHQHLLDIMRTRDIDLIKQTLLEHMNLY</sequence>
<gene>
    <name evidence="5" type="ORF">L1F29_16650</name>
</gene>
<evidence type="ECO:0000259" key="4">
    <source>
        <dbReference type="PROSITE" id="PS50949"/>
    </source>
</evidence>
<dbReference type="InterPro" id="IPR008920">
    <property type="entry name" value="TF_FadR/GntR_C"/>
</dbReference>
<dbReference type="EMBL" id="CP091430">
    <property type="protein sequence ID" value="UVI33366.1"/>
    <property type="molecule type" value="Genomic_DNA"/>
</dbReference>
<protein>
    <submittedName>
        <fullName evidence="5">GntR family transcriptional regulator</fullName>
    </submittedName>
</protein>
<dbReference type="Pfam" id="PF00392">
    <property type="entry name" value="GntR"/>
    <property type="match status" value="1"/>
</dbReference>
<dbReference type="Pfam" id="PF07729">
    <property type="entry name" value="FCD"/>
    <property type="match status" value="1"/>
</dbReference>
<evidence type="ECO:0000256" key="1">
    <source>
        <dbReference type="ARBA" id="ARBA00023015"/>
    </source>
</evidence>
<dbReference type="InterPro" id="IPR036388">
    <property type="entry name" value="WH-like_DNA-bd_sf"/>
</dbReference>
<dbReference type="PANTHER" id="PTHR43537:SF24">
    <property type="entry name" value="GLUCONATE OPERON TRANSCRIPTIONAL REPRESSOR"/>
    <property type="match status" value="1"/>
</dbReference>
<dbReference type="PANTHER" id="PTHR43537">
    <property type="entry name" value="TRANSCRIPTIONAL REGULATOR, GNTR FAMILY"/>
    <property type="match status" value="1"/>
</dbReference>
<dbReference type="SMART" id="SM00345">
    <property type="entry name" value="HTH_GNTR"/>
    <property type="match status" value="1"/>
</dbReference>
<dbReference type="InterPro" id="IPR036390">
    <property type="entry name" value="WH_DNA-bd_sf"/>
</dbReference>
<name>A0ABY5SH88_9BACL</name>
<keyword evidence="6" id="KW-1185">Reference proteome</keyword>
<dbReference type="Proteomes" id="UP001057877">
    <property type="component" value="Chromosome"/>
</dbReference>
<reference evidence="5" key="1">
    <citation type="submission" date="2022-01" db="EMBL/GenBank/DDBJ databases">
        <title>Paenibacillus spongiae sp. nov., isolated from marine sponge.</title>
        <authorList>
            <person name="Li Z."/>
            <person name="Zhang M."/>
        </authorList>
    </citation>
    <scope>NUCLEOTIDE SEQUENCE</scope>
    <source>
        <strain evidence="5">PHS-Z3</strain>
    </source>
</reference>
<dbReference type="SUPFAM" id="SSF48008">
    <property type="entry name" value="GntR ligand-binding domain-like"/>
    <property type="match status" value="1"/>
</dbReference>
<keyword evidence="1" id="KW-0805">Transcription regulation</keyword>
<dbReference type="PRINTS" id="PR00035">
    <property type="entry name" value="HTHGNTR"/>
</dbReference>
<dbReference type="Gene3D" id="1.10.10.10">
    <property type="entry name" value="Winged helix-like DNA-binding domain superfamily/Winged helix DNA-binding domain"/>
    <property type="match status" value="1"/>
</dbReference>
<accession>A0ABY5SH88</accession>
<dbReference type="SMART" id="SM00895">
    <property type="entry name" value="FCD"/>
    <property type="match status" value="1"/>
</dbReference>
<evidence type="ECO:0000313" key="6">
    <source>
        <dbReference type="Proteomes" id="UP001057877"/>
    </source>
</evidence>
<keyword evidence="2" id="KW-0238">DNA-binding</keyword>
<dbReference type="InterPro" id="IPR000524">
    <property type="entry name" value="Tscrpt_reg_HTH_GntR"/>
</dbReference>
<dbReference type="InterPro" id="IPR011711">
    <property type="entry name" value="GntR_C"/>
</dbReference>
<evidence type="ECO:0000256" key="2">
    <source>
        <dbReference type="ARBA" id="ARBA00023125"/>
    </source>
</evidence>
<dbReference type="Gene3D" id="1.20.120.530">
    <property type="entry name" value="GntR ligand-binding domain-like"/>
    <property type="match status" value="1"/>
</dbReference>
<dbReference type="RefSeq" id="WP_258389419.1">
    <property type="nucleotide sequence ID" value="NZ_CP091430.1"/>
</dbReference>
<evidence type="ECO:0000256" key="3">
    <source>
        <dbReference type="ARBA" id="ARBA00023163"/>
    </source>
</evidence>
<evidence type="ECO:0000313" key="5">
    <source>
        <dbReference type="EMBL" id="UVI33366.1"/>
    </source>
</evidence>
<dbReference type="CDD" id="cd07377">
    <property type="entry name" value="WHTH_GntR"/>
    <property type="match status" value="1"/>
</dbReference>
<organism evidence="5 6">
    <name type="scientific">Paenibacillus spongiae</name>
    <dbReference type="NCBI Taxonomy" id="2909671"/>
    <lineage>
        <taxon>Bacteria</taxon>
        <taxon>Bacillati</taxon>
        <taxon>Bacillota</taxon>
        <taxon>Bacilli</taxon>
        <taxon>Bacillales</taxon>
        <taxon>Paenibacillaceae</taxon>
        <taxon>Paenibacillus</taxon>
    </lineage>
</organism>
<proteinExistence type="predicted"/>
<keyword evidence="3" id="KW-0804">Transcription</keyword>
<dbReference type="PROSITE" id="PS50949">
    <property type="entry name" value="HTH_GNTR"/>
    <property type="match status" value="1"/>
</dbReference>